<evidence type="ECO:0000256" key="1">
    <source>
        <dbReference type="SAM" id="SignalP"/>
    </source>
</evidence>
<keyword evidence="4" id="KW-1185">Reference proteome</keyword>
<dbReference type="EMBL" id="CM026433">
    <property type="protein sequence ID" value="KAG0553487.1"/>
    <property type="molecule type" value="Genomic_DNA"/>
</dbReference>
<comment type="caution">
    <text evidence="3">The sequence shown here is derived from an EMBL/GenBank/DDBJ whole genome shotgun (WGS) entry which is preliminary data.</text>
</comment>
<dbReference type="InterPro" id="IPR036426">
    <property type="entry name" value="Bulb-type_lectin_dom_sf"/>
</dbReference>
<reference evidence="3" key="1">
    <citation type="submission" date="2020-06" db="EMBL/GenBank/DDBJ databases">
        <title>WGS assembly of Ceratodon purpureus strain R40.</title>
        <authorList>
            <person name="Carey S.B."/>
            <person name="Jenkins J."/>
            <person name="Shu S."/>
            <person name="Lovell J.T."/>
            <person name="Sreedasyam A."/>
            <person name="Maumus F."/>
            <person name="Tiley G.P."/>
            <person name="Fernandez-Pozo N."/>
            <person name="Barry K."/>
            <person name="Chen C."/>
            <person name="Wang M."/>
            <person name="Lipzen A."/>
            <person name="Daum C."/>
            <person name="Saski C.A."/>
            <person name="Payton A.C."/>
            <person name="Mcbreen J.C."/>
            <person name="Conrad R.E."/>
            <person name="Kollar L.M."/>
            <person name="Olsson S."/>
            <person name="Huttunen S."/>
            <person name="Landis J.B."/>
            <person name="Wickett N.J."/>
            <person name="Johnson M.G."/>
            <person name="Rensing S.A."/>
            <person name="Grimwood J."/>
            <person name="Schmutz J."/>
            <person name="Mcdaniel S.F."/>
        </authorList>
    </citation>
    <scope>NUCLEOTIDE SEQUENCE</scope>
    <source>
        <strain evidence="3">R40</strain>
    </source>
</reference>
<dbReference type="SUPFAM" id="SSF51110">
    <property type="entry name" value="alpha-D-mannose-specific plant lectins"/>
    <property type="match status" value="1"/>
</dbReference>
<dbReference type="PROSITE" id="PS50927">
    <property type="entry name" value="BULB_LECTIN"/>
    <property type="match status" value="1"/>
</dbReference>
<name>A0A8T0G4V9_CERPU</name>
<evidence type="ECO:0000259" key="2">
    <source>
        <dbReference type="PROSITE" id="PS50927"/>
    </source>
</evidence>
<accession>A0A8T0G4V9</accession>
<dbReference type="SMART" id="SM00108">
    <property type="entry name" value="B_lectin"/>
    <property type="match status" value="1"/>
</dbReference>
<feature type="signal peptide" evidence="1">
    <location>
        <begin position="1"/>
        <end position="33"/>
    </location>
</feature>
<sequence>MTRSMIHVTGLLLLHVGAIILLNVENPCTKVEAYEIVFSTDLTTDFAKGSIDVPSLIRQDWLTLPLIGFCGLASKFSTAHKFDTSTIRGTFYTTFEYLTQDCTAEYKRDNNTCALLTAAFAVCLGFPLDRRTCNHPWGYCSNFNFRLSYMWVPNVTLPGLPKLSNLPVHQLQSSTSELARSGTSDPAALATIHQDIESLREASVRASATGGRLDTGCDWRYSSLVPVAWDGVQNVLTVGQSLQSPDSTYNFIMQQDCNLVLYKKGADGKYEFNARWASYSHFNDPFFHNCSTVLQPNGNLVVLDPWGFPRWSSNSTTPSWYTSALAVLRNGSVAVYEMNSGTVLWSTS</sequence>
<dbReference type="InterPro" id="IPR001480">
    <property type="entry name" value="Bulb-type_lectin_dom"/>
</dbReference>
<dbReference type="Proteomes" id="UP000822688">
    <property type="component" value="Chromosome 12"/>
</dbReference>
<keyword evidence="1" id="KW-0732">Signal</keyword>
<dbReference type="Gene3D" id="2.90.10.30">
    <property type="match status" value="1"/>
</dbReference>
<proteinExistence type="predicted"/>
<feature type="domain" description="Bulb-type lectin" evidence="2">
    <location>
        <begin position="227"/>
        <end position="348"/>
    </location>
</feature>
<evidence type="ECO:0000313" key="4">
    <source>
        <dbReference type="Proteomes" id="UP000822688"/>
    </source>
</evidence>
<dbReference type="AlphaFoldDB" id="A0A8T0G4V9"/>
<protein>
    <recommendedName>
        <fullName evidence="2">Bulb-type lectin domain-containing protein</fullName>
    </recommendedName>
</protein>
<feature type="chain" id="PRO_5035882811" description="Bulb-type lectin domain-containing protein" evidence="1">
    <location>
        <begin position="34"/>
        <end position="348"/>
    </location>
</feature>
<evidence type="ECO:0000313" key="3">
    <source>
        <dbReference type="EMBL" id="KAG0553487.1"/>
    </source>
</evidence>
<organism evidence="3 4">
    <name type="scientific">Ceratodon purpureus</name>
    <name type="common">Fire moss</name>
    <name type="synonym">Dicranum purpureum</name>
    <dbReference type="NCBI Taxonomy" id="3225"/>
    <lineage>
        <taxon>Eukaryota</taxon>
        <taxon>Viridiplantae</taxon>
        <taxon>Streptophyta</taxon>
        <taxon>Embryophyta</taxon>
        <taxon>Bryophyta</taxon>
        <taxon>Bryophytina</taxon>
        <taxon>Bryopsida</taxon>
        <taxon>Dicranidae</taxon>
        <taxon>Pseudoditrichales</taxon>
        <taxon>Ditrichaceae</taxon>
        <taxon>Ceratodon</taxon>
    </lineage>
</organism>
<gene>
    <name evidence="3" type="ORF">KC19_12G015000</name>
</gene>